<feature type="compositionally biased region" description="Polar residues" evidence="2">
    <location>
        <begin position="8"/>
        <end position="23"/>
    </location>
</feature>
<sequence>MGGRRSTDSAPDSQCPPTTTGRCSTEGREAVMPGRTSVAAGSAIDTDCAADGSSAPRTAGAAPAAEELIAAAALDELPFRGTVLLDAGPVAEELARSLPAGGDLTVITNSMPVAMALIVREDVTVLLIGGRIQSGAGATVGGHGTAGPEDLQVDVAFITADGVSAERGLTTRAPVESAAKRMMLRAADRVVVLAPSERIGHVELARFGALAEVDCLITDSPCDTPAGRRVGVGVQRLTRV</sequence>
<evidence type="ECO:0000313" key="5">
    <source>
        <dbReference type="Proteomes" id="UP001499993"/>
    </source>
</evidence>
<keyword evidence="5" id="KW-1185">Reference proteome</keyword>
<reference evidence="5" key="1">
    <citation type="journal article" date="2019" name="Int. J. Syst. Evol. Microbiol.">
        <title>The Global Catalogue of Microorganisms (GCM) 10K type strain sequencing project: providing services to taxonomists for standard genome sequencing and annotation.</title>
        <authorList>
            <consortium name="The Broad Institute Genomics Platform"/>
            <consortium name="The Broad Institute Genome Sequencing Center for Infectious Disease"/>
            <person name="Wu L."/>
            <person name="Ma J."/>
        </authorList>
    </citation>
    <scope>NUCLEOTIDE SEQUENCE [LARGE SCALE GENOMIC DNA]</scope>
    <source>
        <strain evidence="5">JCM 18123</strain>
    </source>
</reference>
<protein>
    <recommendedName>
        <fullName evidence="3">DeoR-like transcriptional repressor C-terminal sensor domain-containing protein</fullName>
    </recommendedName>
</protein>
<dbReference type="Pfam" id="PF00455">
    <property type="entry name" value="DeoRC"/>
    <property type="match status" value="1"/>
</dbReference>
<dbReference type="PANTHER" id="PTHR30363">
    <property type="entry name" value="HTH-TYPE TRANSCRIPTIONAL REGULATOR SRLR-RELATED"/>
    <property type="match status" value="1"/>
</dbReference>
<feature type="region of interest" description="Disordered" evidence="2">
    <location>
        <begin position="1"/>
        <end position="30"/>
    </location>
</feature>
<proteinExistence type="predicted"/>
<dbReference type="EMBL" id="BAABIK010000060">
    <property type="protein sequence ID" value="GAA4959159.1"/>
    <property type="molecule type" value="Genomic_DNA"/>
</dbReference>
<feature type="domain" description="DeoR-like transcriptional repressor C-terminal sensor" evidence="3">
    <location>
        <begin position="67"/>
        <end position="220"/>
    </location>
</feature>
<comment type="caution">
    <text evidence="4">The sequence shown here is derived from an EMBL/GenBank/DDBJ whole genome shotgun (WGS) entry which is preliminary data.</text>
</comment>
<keyword evidence="1" id="KW-0678">Repressor</keyword>
<dbReference type="InterPro" id="IPR014036">
    <property type="entry name" value="DeoR-like_C"/>
</dbReference>
<dbReference type="Proteomes" id="UP001499993">
    <property type="component" value="Unassembled WGS sequence"/>
</dbReference>
<dbReference type="InterPro" id="IPR050313">
    <property type="entry name" value="Carb_Metab_HTH_regulators"/>
</dbReference>
<evidence type="ECO:0000313" key="4">
    <source>
        <dbReference type="EMBL" id="GAA4959159.1"/>
    </source>
</evidence>
<organism evidence="4 5">
    <name type="scientific">Streptomonospora halophila</name>
    <dbReference type="NCBI Taxonomy" id="427369"/>
    <lineage>
        <taxon>Bacteria</taxon>
        <taxon>Bacillati</taxon>
        <taxon>Actinomycetota</taxon>
        <taxon>Actinomycetes</taxon>
        <taxon>Streptosporangiales</taxon>
        <taxon>Nocardiopsidaceae</taxon>
        <taxon>Streptomonospora</taxon>
    </lineage>
</organism>
<evidence type="ECO:0000259" key="3">
    <source>
        <dbReference type="Pfam" id="PF00455"/>
    </source>
</evidence>
<name>A0ABP9H1I2_9ACTN</name>
<dbReference type="SUPFAM" id="SSF100950">
    <property type="entry name" value="NagB/RpiA/CoA transferase-like"/>
    <property type="match status" value="1"/>
</dbReference>
<evidence type="ECO:0000256" key="1">
    <source>
        <dbReference type="ARBA" id="ARBA00022491"/>
    </source>
</evidence>
<dbReference type="InterPro" id="IPR037171">
    <property type="entry name" value="NagB/RpiA_transferase-like"/>
</dbReference>
<accession>A0ABP9H1I2</accession>
<dbReference type="PANTHER" id="PTHR30363:SF4">
    <property type="entry name" value="GLYCEROL-3-PHOSPHATE REGULON REPRESSOR"/>
    <property type="match status" value="1"/>
</dbReference>
<evidence type="ECO:0000256" key="2">
    <source>
        <dbReference type="SAM" id="MobiDB-lite"/>
    </source>
</evidence>
<gene>
    <name evidence="4" type="ORF">GCM10023224_51380</name>
</gene>
<dbReference type="SMART" id="SM01134">
    <property type="entry name" value="DeoRC"/>
    <property type="match status" value="1"/>
</dbReference>